<dbReference type="InterPro" id="IPR037407">
    <property type="entry name" value="MLP_fam"/>
</dbReference>
<dbReference type="Gene3D" id="3.90.820.10">
    <property type="entry name" value="Structural Genomics, Unknown Function 30-nov-00 1gh9 Mol_id"/>
    <property type="match status" value="1"/>
</dbReference>
<keyword evidence="3" id="KW-1185">Reference proteome</keyword>
<dbReference type="InterPro" id="IPR005153">
    <property type="entry name" value="MbtH-like_dom"/>
</dbReference>
<dbReference type="SUPFAM" id="SSF160582">
    <property type="entry name" value="MbtH-like"/>
    <property type="match status" value="1"/>
</dbReference>
<accession>A0ABZ1FDN9</accession>
<proteinExistence type="predicted"/>
<dbReference type="InterPro" id="IPR038020">
    <property type="entry name" value="MbtH-like_sf"/>
</dbReference>
<dbReference type="RefSeq" id="WP_244418314.1">
    <property type="nucleotide sequence ID" value="NZ_CP109106.1"/>
</dbReference>
<dbReference type="PANTHER" id="PTHR38444">
    <property type="entry name" value="ENTEROBACTIN BIOSYNTHESIS PROTEIN YBDZ"/>
    <property type="match status" value="1"/>
</dbReference>
<feature type="domain" description="MbtH-like" evidence="1">
    <location>
        <begin position="3"/>
        <end position="53"/>
    </location>
</feature>
<evidence type="ECO:0000313" key="2">
    <source>
        <dbReference type="EMBL" id="WSB68491.1"/>
    </source>
</evidence>
<reference evidence="2 3" key="1">
    <citation type="submission" date="2022-10" db="EMBL/GenBank/DDBJ databases">
        <title>The complete genomes of actinobacterial strains from the NBC collection.</title>
        <authorList>
            <person name="Joergensen T.S."/>
            <person name="Alvarez Arevalo M."/>
            <person name="Sterndorff E.B."/>
            <person name="Faurdal D."/>
            <person name="Vuksanovic O."/>
            <person name="Mourched A.-S."/>
            <person name="Charusanti P."/>
            <person name="Shaw S."/>
            <person name="Blin K."/>
            <person name="Weber T."/>
        </authorList>
    </citation>
    <scope>NUCLEOTIDE SEQUENCE [LARGE SCALE GENOMIC DNA]</scope>
    <source>
        <strain evidence="2 3">NBC 01774</strain>
    </source>
</reference>
<dbReference type="PANTHER" id="PTHR38444:SF1">
    <property type="entry name" value="ENTEROBACTIN BIOSYNTHESIS PROTEIN YBDZ"/>
    <property type="match status" value="1"/>
</dbReference>
<sequence length="71" mass="7997">MTNPFENPEGRYLVLVNDEDQYSLWPAFAQVPAGWRVANEEAGHEESLAYISAHWTDMRPRSVVEAMGSTA</sequence>
<dbReference type="SMART" id="SM00923">
    <property type="entry name" value="MbtH"/>
    <property type="match status" value="1"/>
</dbReference>
<evidence type="ECO:0000313" key="3">
    <source>
        <dbReference type="Proteomes" id="UP001344251"/>
    </source>
</evidence>
<organism evidence="2 3">
    <name type="scientific">Streptomyces decoyicus</name>
    <dbReference type="NCBI Taxonomy" id="249567"/>
    <lineage>
        <taxon>Bacteria</taxon>
        <taxon>Bacillati</taxon>
        <taxon>Actinomycetota</taxon>
        <taxon>Actinomycetes</taxon>
        <taxon>Kitasatosporales</taxon>
        <taxon>Streptomycetaceae</taxon>
        <taxon>Streptomyces</taxon>
    </lineage>
</organism>
<dbReference type="Proteomes" id="UP001344251">
    <property type="component" value="Chromosome"/>
</dbReference>
<name>A0ABZ1FDN9_9ACTN</name>
<gene>
    <name evidence="2" type="ORF">OG863_11275</name>
</gene>
<evidence type="ECO:0000259" key="1">
    <source>
        <dbReference type="SMART" id="SM00923"/>
    </source>
</evidence>
<dbReference type="EMBL" id="CP109106">
    <property type="protein sequence ID" value="WSB68491.1"/>
    <property type="molecule type" value="Genomic_DNA"/>
</dbReference>
<dbReference type="Pfam" id="PF03621">
    <property type="entry name" value="MbtH"/>
    <property type="match status" value="1"/>
</dbReference>
<protein>
    <submittedName>
        <fullName evidence="2">MbtH family protein</fullName>
    </submittedName>
</protein>